<evidence type="ECO:0000313" key="3">
    <source>
        <dbReference type="EMBL" id="MBW78334.1"/>
    </source>
</evidence>
<keyword evidence="1" id="KW-1133">Transmembrane helix</keyword>
<accession>A0A2M4DLA2</accession>
<evidence type="ECO:0000256" key="1">
    <source>
        <dbReference type="SAM" id="Phobius"/>
    </source>
</evidence>
<feature type="transmembrane region" description="Helical" evidence="1">
    <location>
        <begin position="34"/>
        <end position="52"/>
    </location>
</feature>
<feature type="transmembrane region" description="Helical" evidence="1">
    <location>
        <begin position="61"/>
        <end position="82"/>
    </location>
</feature>
<feature type="transmembrane region" description="Helical" evidence="1">
    <location>
        <begin position="102"/>
        <end position="120"/>
    </location>
</feature>
<organism evidence="3">
    <name type="scientific">Anopheles darlingi</name>
    <name type="common">Mosquito</name>
    <dbReference type="NCBI Taxonomy" id="43151"/>
    <lineage>
        <taxon>Eukaryota</taxon>
        <taxon>Metazoa</taxon>
        <taxon>Ecdysozoa</taxon>
        <taxon>Arthropoda</taxon>
        <taxon>Hexapoda</taxon>
        <taxon>Insecta</taxon>
        <taxon>Pterygota</taxon>
        <taxon>Neoptera</taxon>
        <taxon>Endopterygota</taxon>
        <taxon>Diptera</taxon>
        <taxon>Nematocera</taxon>
        <taxon>Culicoidea</taxon>
        <taxon>Culicidae</taxon>
        <taxon>Anophelinae</taxon>
        <taxon>Anopheles</taxon>
    </lineage>
</organism>
<keyword evidence="1" id="KW-0812">Transmembrane</keyword>
<evidence type="ECO:0000256" key="2">
    <source>
        <dbReference type="SAM" id="SignalP"/>
    </source>
</evidence>
<dbReference type="AlphaFoldDB" id="A0A2M4DLA2"/>
<keyword evidence="2" id="KW-0732">Signal</keyword>
<dbReference type="EMBL" id="GGFL01014156">
    <property type="protein sequence ID" value="MBW78334.1"/>
    <property type="molecule type" value="Transcribed_RNA"/>
</dbReference>
<name>A0A2M4DLA2_ANODA</name>
<keyword evidence="1" id="KW-0472">Membrane</keyword>
<proteinExistence type="predicted"/>
<feature type="signal peptide" evidence="2">
    <location>
        <begin position="1"/>
        <end position="24"/>
    </location>
</feature>
<evidence type="ECO:0008006" key="4">
    <source>
        <dbReference type="Google" id="ProtNLM"/>
    </source>
</evidence>
<sequence length="122" mass="14007">MIHIHPLFALVLSDLSFWPNDARGLDQNSRTPSFRLTITGPVAVLAMILLVCECVCLYRSIVTFVATALVSSFPHVVSLLFFRSSYYLLRRYVMHMARLDLYTFHDLCFVFLCFSLSLSLHI</sequence>
<feature type="chain" id="PRO_5014921658" description="Secreted protein" evidence="2">
    <location>
        <begin position="25"/>
        <end position="122"/>
    </location>
</feature>
<protein>
    <recommendedName>
        <fullName evidence="4">Secreted protein</fullName>
    </recommendedName>
</protein>
<reference evidence="3" key="1">
    <citation type="submission" date="2018-01" db="EMBL/GenBank/DDBJ databases">
        <title>An insight into the sialome of Amazonian anophelines.</title>
        <authorList>
            <person name="Ribeiro J.M."/>
            <person name="Scarpassa V."/>
            <person name="Calvo E."/>
        </authorList>
    </citation>
    <scope>NUCLEOTIDE SEQUENCE</scope>
</reference>